<sequence>MTASDSSAFRRVSVASVSEIPDDIPAELSVETRRATVTADAAATIEICLRWTGETDATLLFGSTAPMELPALAEGPPPSLLLVPTDRNPDRDDSRPECWRPDRDSDDHFGHPLGLRRRAVAPGETVACEAAVWSDYRTDDCLPPGRYTFTDTVSVADRDPAYREWSFSLRIERP</sequence>
<protein>
    <recommendedName>
        <fullName evidence="4">Intracellular proteinase inhibitor</fullName>
    </recommendedName>
</protein>
<name>A0ABD5Q7M1_9EURY</name>
<dbReference type="Proteomes" id="UP001595945">
    <property type="component" value="Unassembled WGS sequence"/>
</dbReference>
<dbReference type="EMBL" id="JBHSHT010000002">
    <property type="protein sequence ID" value="MFC4825934.1"/>
    <property type="molecule type" value="Genomic_DNA"/>
</dbReference>
<keyword evidence="3" id="KW-1185">Reference proteome</keyword>
<dbReference type="AlphaFoldDB" id="A0ABD5Q7M1"/>
<feature type="compositionally biased region" description="Basic and acidic residues" evidence="1">
    <location>
        <begin position="87"/>
        <end position="106"/>
    </location>
</feature>
<gene>
    <name evidence="2" type="ORF">ACFO9K_16885</name>
</gene>
<dbReference type="RefSeq" id="WP_254268440.1">
    <property type="nucleotide sequence ID" value="NZ_CP100400.1"/>
</dbReference>
<feature type="region of interest" description="Disordered" evidence="1">
    <location>
        <begin position="70"/>
        <end position="106"/>
    </location>
</feature>
<evidence type="ECO:0000256" key="1">
    <source>
        <dbReference type="SAM" id="MobiDB-lite"/>
    </source>
</evidence>
<comment type="caution">
    <text evidence="2">The sequence shown here is derived from an EMBL/GenBank/DDBJ whole genome shotgun (WGS) entry which is preliminary data.</text>
</comment>
<evidence type="ECO:0000313" key="3">
    <source>
        <dbReference type="Proteomes" id="UP001595945"/>
    </source>
</evidence>
<organism evidence="2 3">
    <name type="scientific">Halorussus aquaticus</name>
    <dbReference type="NCBI Taxonomy" id="2953748"/>
    <lineage>
        <taxon>Archaea</taxon>
        <taxon>Methanobacteriati</taxon>
        <taxon>Methanobacteriota</taxon>
        <taxon>Stenosarchaea group</taxon>
        <taxon>Halobacteria</taxon>
        <taxon>Halobacteriales</taxon>
        <taxon>Haladaptataceae</taxon>
        <taxon>Halorussus</taxon>
    </lineage>
</organism>
<evidence type="ECO:0008006" key="4">
    <source>
        <dbReference type="Google" id="ProtNLM"/>
    </source>
</evidence>
<evidence type="ECO:0000313" key="2">
    <source>
        <dbReference type="EMBL" id="MFC4825934.1"/>
    </source>
</evidence>
<accession>A0ABD5Q7M1</accession>
<reference evidence="2 3" key="1">
    <citation type="journal article" date="2019" name="Int. J. Syst. Evol. Microbiol.">
        <title>The Global Catalogue of Microorganisms (GCM) 10K type strain sequencing project: providing services to taxonomists for standard genome sequencing and annotation.</title>
        <authorList>
            <consortium name="The Broad Institute Genomics Platform"/>
            <consortium name="The Broad Institute Genome Sequencing Center for Infectious Disease"/>
            <person name="Wu L."/>
            <person name="Ma J."/>
        </authorList>
    </citation>
    <scope>NUCLEOTIDE SEQUENCE [LARGE SCALE GENOMIC DNA]</scope>
    <source>
        <strain evidence="2 3">XZYJ18</strain>
    </source>
</reference>
<proteinExistence type="predicted"/>
<dbReference type="GeneID" id="73043338"/>